<reference evidence="4" key="1">
    <citation type="submission" date="2023-06" db="EMBL/GenBank/DDBJ databases">
        <title>Genome-scale phylogeny and comparative genomics of the fungal order Sordariales.</title>
        <authorList>
            <consortium name="Lawrence Berkeley National Laboratory"/>
            <person name="Hensen N."/>
            <person name="Bonometti L."/>
            <person name="Westerberg I."/>
            <person name="Brannstrom I.O."/>
            <person name="Guillou S."/>
            <person name="Cros-Aarteil S."/>
            <person name="Calhoun S."/>
            <person name="Haridas S."/>
            <person name="Kuo A."/>
            <person name="Mondo S."/>
            <person name="Pangilinan J."/>
            <person name="Riley R."/>
            <person name="Labutti K."/>
            <person name="Andreopoulos B."/>
            <person name="Lipzen A."/>
            <person name="Chen C."/>
            <person name="Yanf M."/>
            <person name="Daum C."/>
            <person name="Ng V."/>
            <person name="Clum A."/>
            <person name="Steindorff A."/>
            <person name="Ohm R."/>
            <person name="Martin F."/>
            <person name="Silar P."/>
            <person name="Natvig D."/>
            <person name="Lalanne C."/>
            <person name="Gautier V."/>
            <person name="Ament-Velasquez S.L."/>
            <person name="Kruys A."/>
            <person name="Hutchinson M.I."/>
            <person name="Powell A.J."/>
            <person name="Barry K."/>
            <person name="Miller A.N."/>
            <person name="Grigoriev I.V."/>
            <person name="Debuchy R."/>
            <person name="Gladieux P."/>
            <person name="Thoren M.H."/>
            <person name="Johannesson H."/>
        </authorList>
    </citation>
    <scope>NUCLEOTIDE SEQUENCE</scope>
    <source>
        <strain evidence="4">CBS 606.72</strain>
    </source>
</reference>
<dbReference type="AlphaFoldDB" id="A0AA39WE08"/>
<evidence type="ECO:0000313" key="5">
    <source>
        <dbReference type="Proteomes" id="UP001175000"/>
    </source>
</evidence>
<dbReference type="InterPro" id="IPR052895">
    <property type="entry name" value="HetReg/Transcr_Mod"/>
</dbReference>
<evidence type="ECO:0000256" key="2">
    <source>
        <dbReference type="SAM" id="Phobius"/>
    </source>
</evidence>
<comment type="caution">
    <text evidence="4">The sequence shown here is derived from an EMBL/GenBank/DDBJ whole genome shotgun (WGS) entry which is preliminary data.</text>
</comment>
<feature type="compositionally biased region" description="Basic and acidic residues" evidence="1">
    <location>
        <begin position="52"/>
        <end position="61"/>
    </location>
</feature>
<dbReference type="Proteomes" id="UP001175000">
    <property type="component" value="Unassembled WGS sequence"/>
</dbReference>
<feature type="domain" description="Heterokaryon incompatibility" evidence="3">
    <location>
        <begin position="147"/>
        <end position="288"/>
    </location>
</feature>
<protein>
    <submittedName>
        <fullName evidence="4">Heterokaryon incompatibility protein-domain-containing protein</fullName>
    </submittedName>
</protein>
<keyword evidence="5" id="KW-1185">Reference proteome</keyword>
<dbReference type="PANTHER" id="PTHR24148">
    <property type="entry name" value="ANKYRIN REPEAT DOMAIN-CONTAINING PROTEIN 39 HOMOLOG-RELATED"/>
    <property type="match status" value="1"/>
</dbReference>
<sequence length="936" mass="104223">MGESSLPSTSLVVFFTLWTASLVTVGLLFKDSASGAVKIEQPPEVSGSAANEKNRNTDAKSQKSKAGSPTSRDNEIESAEDLDNLLPYKYASLPPIGRWIRLLRLNAGRLNNPEITCELLDARFTNQPFRAGSLGTIETADGVPLEYEALSWCWGVDGRNFGIRVRSVNGTSWLPVSRTLALSLKRLRKPHKDRLLWIDSICINQADHDERNRQVQLMSLIYSKASQVCIWLGEADADSTTAIQLVKELTASEYLGSVPSSAGDKPRWESLLLLMQRPWFSRRWVVQEIALARQATIHCGPDRLAWADFAVAVQLILDTEKAVQAMSNIIRTGSDLADVSSWIQYFSALGASLLVQETGNLSWAHLDDRSLLPSLEHLVSSLSSFQVTEPRDAVYSMLAIAGDSIPYSNHSAESTLTRTPEELIMSAVPELLGGTPFIIDYSRPYADVCEDFITFCAAKTSDPSRALDILCRPWAHAPSPNATIVAHEKLAQHKRLQNRPRLFSRSVSRRSEGELAKYFARAAKVVPSDHWAWLRHTSDLLLGMNQSSTVGDNGEDSSKVSDEEAVELGLPSWVCQVSGAAFALFYHPGKHSRMRMGRKNADSLVGSAAAAQPRYSASRGMKLDPKRVRFQKRTALGHHSLYVWGYILDAVQDIGEPSRSGDIPTSWLKLAGWTDTASDPPESLWRALVANRGRAGGIAPEYYAAALREVVKRSGSHVTVIITSSFTHSEVSPILAEFCRRVQASITNRRLIRTKSGRLGLANPDVQPGDLICVLAGCTVPVALRCGVKKTGLEMHEEGLVDGLQAFKKCLVRLEEAYIRRLRYQAYIKAQGERGDAVITEIRERTLEINKQLRNRTILREEQRGREREMGFDIRIEGRAQEYWASRPYHYGEETRVEDIQSFYTMIGEAYVEGYMEQASRFARANGLPARRFEIR</sequence>
<name>A0AA39WE08_9PEZI</name>
<evidence type="ECO:0000259" key="3">
    <source>
        <dbReference type="Pfam" id="PF06985"/>
    </source>
</evidence>
<dbReference type="EMBL" id="JAULSU010000006">
    <property type="protein sequence ID" value="KAK0613653.1"/>
    <property type="molecule type" value="Genomic_DNA"/>
</dbReference>
<feature type="transmembrane region" description="Helical" evidence="2">
    <location>
        <begin position="12"/>
        <end position="29"/>
    </location>
</feature>
<keyword evidence="2" id="KW-0472">Membrane</keyword>
<keyword evidence="2" id="KW-0812">Transmembrane</keyword>
<gene>
    <name evidence="4" type="ORF">B0T14DRAFT_437599</name>
</gene>
<accession>A0AA39WE08</accession>
<proteinExistence type="predicted"/>
<evidence type="ECO:0000313" key="4">
    <source>
        <dbReference type="EMBL" id="KAK0613653.1"/>
    </source>
</evidence>
<dbReference type="PANTHER" id="PTHR24148:SF64">
    <property type="entry name" value="HETEROKARYON INCOMPATIBILITY DOMAIN-CONTAINING PROTEIN"/>
    <property type="match status" value="1"/>
</dbReference>
<evidence type="ECO:0000256" key="1">
    <source>
        <dbReference type="SAM" id="MobiDB-lite"/>
    </source>
</evidence>
<keyword evidence="2" id="KW-1133">Transmembrane helix</keyword>
<dbReference type="InterPro" id="IPR010730">
    <property type="entry name" value="HET"/>
</dbReference>
<dbReference type="Pfam" id="PF06985">
    <property type="entry name" value="HET"/>
    <property type="match status" value="1"/>
</dbReference>
<feature type="region of interest" description="Disordered" evidence="1">
    <location>
        <begin position="40"/>
        <end position="76"/>
    </location>
</feature>
<organism evidence="4 5">
    <name type="scientific">Immersiella caudata</name>
    <dbReference type="NCBI Taxonomy" id="314043"/>
    <lineage>
        <taxon>Eukaryota</taxon>
        <taxon>Fungi</taxon>
        <taxon>Dikarya</taxon>
        <taxon>Ascomycota</taxon>
        <taxon>Pezizomycotina</taxon>
        <taxon>Sordariomycetes</taxon>
        <taxon>Sordariomycetidae</taxon>
        <taxon>Sordariales</taxon>
        <taxon>Lasiosphaeriaceae</taxon>
        <taxon>Immersiella</taxon>
    </lineage>
</organism>